<comment type="caution">
    <text evidence="1">The sequence shown here is derived from an EMBL/GenBank/DDBJ whole genome shotgun (WGS) entry which is preliminary data.</text>
</comment>
<dbReference type="RefSeq" id="WP_189544950.1">
    <property type="nucleotide sequence ID" value="NZ_BMTF01000012.1"/>
</dbReference>
<evidence type="ECO:0000313" key="1">
    <source>
        <dbReference type="EMBL" id="GGV87933.1"/>
    </source>
</evidence>
<dbReference type="Proteomes" id="UP000660675">
    <property type="component" value="Unassembled WGS sequence"/>
</dbReference>
<name>A0ABQ2W0G6_9ACTN</name>
<sequence>MPQNTMDRRGVLRAAAGIAGAAAAVTVAGAVPAAAHGRSRSGFPEVPGMVGDRRANEFWYEYDERFYFNPTPESVEAVDAIVKPFGGFTKVDSAWAATRSGGRYPRSFLELIRPNRDAFVLLSNAQRDVYREFYGNDPEGLVRAFQDFGQGVLFDPRRSAGNKVHMMNFTPPDFTHAYHRWHPFLAGFRLLDIDVQWWTRINRLAGVAWELQSIGQPAIDANDNKRLSRRTVHGVTRKWLHRSPGRLDKAFDTYPYPADMGKF</sequence>
<evidence type="ECO:0000313" key="2">
    <source>
        <dbReference type="Proteomes" id="UP000660675"/>
    </source>
</evidence>
<dbReference type="InterPro" id="IPR006311">
    <property type="entry name" value="TAT_signal"/>
</dbReference>
<gene>
    <name evidence="1" type="ORF">GCM10015535_38170</name>
</gene>
<keyword evidence="2" id="KW-1185">Reference proteome</keyword>
<reference evidence="2" key="1">
    <citation type="journal article" date="2019" name="Int. J. Syst. Evol. Microbiol.">
        <title>The Global Catalogue of Microorganisms (GCM) 10K type strain sequencing project: providing services to taxonomists for standard genome sequencing and annotation.</title>
        <authorList>
            <consortium name="The Broad Institute Genomics Platform"/>
            <consortium name="The Broad Institute Genome Sequencing Center for Infectious Disease"/>
            <person name="Wu L."/>
            <person name="Ma J."/>
        </authorList>
    </citation>
    <scope>NUCLEOTIDE SEQUENCE [LARGE SCALE GENOMIC DNA]</scope>
    <source>
        <strain evidence="2">JCM 4376</strain>
    </source>
</reference>
<evidence type="ECO:0008006" key="3">
    <source>
        <dbReference type="Google" id="ProtNLM"/>
    </source>
</evidence>
<proteinExistence type="predicted"/>
<accession>A0ABQ2W0G6</accession>
<protein>
    <recommendedName>
        <fullName evidence="3">Tat pathway signal sequence domain protein</fullName>
    </recommendedName>
</protein>
<dbReference type="EMBL" id="BMTF01000012">
    <property type="protein sequence ID" value="GGV87933.1"/>
    <property type="molecule type" value="Genomic_DNA"/>
</dbReference>
<organism evidence="1 2">
    <name type="scientific">Streptomyces gelaticus</name>
    <dbReference type="NCBI Taxonomy" id="285446"/>
    <lineage>
        <taxon>Bacteria</taxon>
        <taxon>Bacillati</taxon>
        <taxon>Actinomycetota</taxon>
        <taxon>Actinomycetes</taxon>
        <taxon>Kitasatosporales</taxon>
        <taxon>Streptomycetaceae</taxon>
        <taxon>Streptomyces</taxon>
    </lineage>
</organism>
<dbReference type="PROSITE" id="PS51318">
    <property type="entry name" value="TAT"/>
    <property type="match status" value="1"/>
</dbReference>